<sequence length="189" mass="19816">PKSRPPKPPWGSRRCGGGRSPPSHPRVVVLDKVTDFLLFLGKLLIVGGVGVLAFFFFTHRIKLVEDTAPTLNYYWVPILVSGAGGGILGGWRGGDWGGGWGGGWGGTQRDPQQLLANVPVGNGAVLANGGWLSGVDQWGVGHQELTNGGWPSGVDQWGVGHQELTNGGWPSGVGHQELTNGGWPSVVGQ</sequence>
<proteinExistence type="inferred from homology"/>
<dbReference type="InterPro" id="IPR007603">
    <property type="entry name" value="Choline_transptr-like"/>
</dbReference>
<organism evidence="8 9">
    <name type="scientific">Phasianus colchicus</name>
    <name type="common">Common pheasant</name>
    <dbReference type="NCBI Taxonomy" id="9054"/>
    <lineage>
        <taxon>Eukaryota</taxon>
        <taxon>Metazoa</taxon>
        <taxon>Chordata</taxon>
        <taxon>Craniata</taxon>
        <taxon>Vertebrata</taxon>
        <taxon>Euteleostomi</taxon>
        <taxon>Archelosauria</taxon>
        <taxon>Archosauria</taxon>
        <taxon>Dinosauria</taxon>
        <taxon>Saurischia</taxon>
        <taxon>Theropoda</taxon>
        <taxon>Coelurosauria</taxon>
        <taxon>Aves</taxon>
        <taxon>Neognathae</taxon>
        <taxon>Galloanserae</taxon>
        <taxon>Galliformes</taxon>
        <taxon>Phasianidae</taxon>
        <taxon>Phasianinae</taxon>
        <taxon>Phasianus</taxon>
    </lineage>
</organism>
<comment type="function">
    <text evidence="6">Choline transporter.</text>
</comment>
<keyword evidence="4 6" id="KW-1133">Transmembrane helix</keyword>
<feature type="region of interest" description="Disordered" evidence="7">
    <location>
        <begin position="1"/>
        <end position="22"/>
    </location>
</feature>
<name>A0A669QPC2_PHACC</name>
<dbReference type="GO" id="GO:0005886">
    <property type="term" value="C:plasma membrane"/>
    <property type="evidence" value="ECO:0007669"/>
    <property type="project" value="UniProtKB-SubCell"/>
</dbReference>
<feature type="transmembrane region" description="Helical" evidence="6">
    <location>
        <begin position="36"/>
        <end position="57"/>
    </location>
</feature>
<accession>A0A669QPC2</accession>
<keyword evidence="3 6" id="KW-0812">Transmembrane</keyword>
<comment type="caution">
    <text evidence="6">Lacks conserved residue(s) required for the propagation of feature annotation.</text>
</comment>
<dbReference type="Proteomes" id="UP000472261">
    <property type="component" value="Unplaced"/>
</dbReference>
<reference evidence="8" key="1">
    <citation type="submission" date="2025-08" db="UniProtKB">
        <authorList>
            <consortium name="Ensembl"/>
        </authorList>
    </citation>
    <scope>IDENTIFICATION</scope>
</reference>
<evidence type="ECO:0000256" key="1">
    <source>
        <dbReference type="ARBA" id="ARBA00004141"/>
    </source>
</evidence>
<dbReference type="Pfam" id="PF04515">
    <property type="entry name" value="Choline_transpo"/>
    <property type="match status" value="1"/>
</dbReference>
<evidence type="ECO:0000256" key="6">
    <source>
        <dbReference type="RuleBase" id="RU368066"/>
    </source>
</evidence>
<evidence type="ECO:0000313" key="8">
    <source>
        <dbReference type="Ensembl" id="ENSPCLP00000020088.1"/>
    </source>
</evidence>
<protein>
    <recommendedName>
        <fullName evidence="6">Choline transporter-like protein</fullName>
    </recommendedName>
</protein>
<evidence type="ECO:0000256" key="2">
    <source>
        <dbReference type="ARBA" id="ARBA00007168"/>
    </source>
</evidence>
<evidence type="ECO:0000256" key="7">
    <source>
        <dbReference type="SAM" id="MobiDB-lite"/>
    </source>
</evidence>
<evidence type="ECO:0000256" key="3">
    <source>
        <dbReference type="ARBA" id="ARBA00022692"/>
    </source>
</evidence>
<evidence type="ECO:0000256" key="4">
    <source>
        <dbReference type="ARBA" id="ARBA00022989"/>
    </source>
</evidence>
<dbReference type="Ensembl" id="ENSPCLT00000027399.1">
    <property type="protein sequence ID" value="ENSPCLP00000020088.1"/>
    <property type="gene ID" value="ENSPCLG00000017298.1"/>
</dbReference>
<keyword evidence="9" id="KW-1185">Reference proteome</keyword>
<evidence type="ECO:0000313" key="9">
    <source>
        <dbReference type="Proteomes" id="UP000472261"/>
    </source>
</evidence>
<evidence type="ECO:0000256" key="5">
    <source>
        <dbReference type="ARBA" id="ARBA00023136"/>
    </source>
</evidence>
<feature type="region of interest" description="Disordered" evidence="7">
    <location>
        <begin position="164"/>
        <end position="189"/>
    </location>
</feature>
<reference evidence="8" key="2">
    <citation type="submission" date="2025-09" db="UniProtKB">
        <authorList>
            <consortium name="Ensembl"/>
        </authorList>
    </citation>
    <scope>IDENTIFICATION</scope>
</reference>
<dbReference type="AlphaFoldDB" id="A0A669QPC2"/>
<dbReference type="GO" id="GO:0022857">
    <property type="term" value="F:transmembrane transporter activity"/>
    <property type="evidence" value="ECO:0007669"/>
    <property type="project" value="UniProtKB-UniRule"/>
</dbReference>
<keyword evidence="5 6" id="KW-0472">Membrane</keyword>
<comment type="subcellular location">
    <subcellularLocation>
        <location evidence="6">Cell membrane</location>
        <topology evidence="6">Multi-pass membrane protein</topology>
    </subcellularLocation>
    <subcellularLocation>
        <location evidence="1">Membrane</location>
        <topology evidence="1">Multi-pass membrane protein</topology>
    </subcellularLocation>
</comment>
<comment type="similarity">
    <text evidence="2 6">Belongs to the CTL (choline transporter-like) family.</text>
</comment>